<keyword evidence="1" id="KW-0433">Leucine-rich repeat</keyword>
<name>A0A8S1SLE8_9CILI</name>
<dbReference type="GO" id="GO:0042393">
    <property type="term" value="F:histone binding"/>
    <property type="evidence" value="ECO:0007669"/>
    <property type="project" value="TreeGrafter"/>
</dbReference>
<dbReference type="Pfam" id="PF12799">
    <property type="entry name" value="LRR_4"/>
    <property type="match status" value="1"/>
</dbReference>
<reference evidence="4" key="1">
    <citation type="submission" date="2021-01" db="EMBL/GenBank/DDBJ databases">
        <authorList>
            <consortium name="Genoscope - CEA"/>
            <person name="William W."/>
        </authorList>
    </citation>
    <scope>NUCLEOTIDE SEQUENCE</scope>
</reference>
<dbReference type="AlphaFoldDB" id="A0A8S1SLE8"/>
<gene>
    <name evidence="4" type="ORF">PPENT_87.1.T0090251</name>
</gene>
<keyword evidence="5" id="KW-1185">Reference proteome</keyword>
<dbReference type="SMART" id="SM00365">
    <property type="entry name" value="LRR_SD22"/>
    <property type="match status" value="2"/>
</dbReference>
<dbReference type="Proteomes" id="UP000689195">
    <property type="component" value="Unassembled WGS sequence"/>
</dbReference>
<proteinExistence type="predicted"/>
<dbReference type="PROSITE" id="PS51450">
    <property type="entry name" value="LRR"/>
    <property type="match status" value="1"/>
</dbReference>
<evidence type="ECO:0000256" key="2">
    <source>
        <dbReference type="ARBA" id="ARBA00022737"/>
    </source>
</evidence>
<sequence>MKKKQTKKKIQQKQKLKTQFNSKELIKLLDDQHKRGQYKDFSLYGLSFAKIPIINFTPEINKYLQKYPNETYIGFTKCHLDNLEGLEFQGDKVLSIKMNYNNLKGDSLLRISKLFPNITYLDLSHNQITKIDDLKHLNNFKKLEHLDMRFNPVKRYKDYKKIVFEQIPQLQNLDDDQEIDDSLDNSSRDNWLSSQDESEASLNESSDYVKIKKKVKK</sequence>
<dbReference type="InterPro" id="IPR001611">
    <property type="entry name" value="Leu-rich_rpt"/>
</dbReference>
<accession>A0A8S1SLE8</accession>
<dbReference type="PANTHER" id="PTHR11375">
    <property type="entry name" value="ACIDIC LEUCINE-RICH NUCLEAR PHOSPHOPROTEIN 32"/>
    <property type="match status" value="1"/>
</dbReference>
<dbReference type="PANTHER" id="PTHR11375:SF23">
    <property type="entry name" value="CHROMOSOME UNDETERMINED SCAFFOLD_118, WHOLE GENOME SHOTGUN SEQUENCE"/>
    <property type="match status" value="1"/>
</dbReference>
<dbReference type="GO" id="GO:0005634">
    <property type="term" value="C:nucleus"/>
    <property type="evidence" value="ECO:0007669"/>
    <property type="project" value="TreeGrafter"/>
</dbReference>
<dbReference type="InterPro" id="IPR025875">
    <property type="entry name" value="Leu-rich_rpt_4"/>
</dbReference>
<evidence type="ECO:0000256" key="1">
    <source>
        <dbReference type="ARBA" id="ARBA00022614"/>
    </source>
</evidence>
<evidence type="ECO:0000256" key="3">
    <source>
        <dbReference type="SAM" id="MobiDB-lite"/>
    </source>
</evidence>
<organism evidence="4 5">
    <name type="scientific">Paramecium pentaurelia</name>
    <dbReference type="NCBI Taxonomy" id="43138"/>
    <lineage>
        <taxon>Eukaryota</taxon>
        <taxon>Sar</taxon>
        <taxon>Alveolata</taxon>
        <taxon>Ciliophora</taxon>
        <taxon>Intramacronucleata</taxon>
        <taxon>Oligohymenophorea</taxon>
        <taxon>Peniculida</taxon>
        <taxon>Parameciidae</taxon>
        <taxon>Paramecium</taxon>
    </lineage>
</organism>
<dbReference type="EMBL" id="CAJJDO010000009">
    <property type="protein sequence ID" value="CAD8140728.1"/>
    <property type="molecule type" value="Genomic_DNA"/>
</dbReference>
<evidence type="ECO:0000313" key="4">
    <source>
        <dbReference type="EMBL" id="CAD8140728.1"/>
    </source>
</evidence>
<evidence type="ECO:0008006" key="6">
    <source>
        <dbReference type="Google" id="ProtNLM"/>
    </source>
</evidence>
<feature type="region of interest" description="Disordered" evidence="3">
    <location>
        <begin position="175"/>
        <end position="217"/>
    </location>
</feature>
<comment type="caution">
    <text evidence="4">The sequence shown here is derived from an EMBL/GenBank/DDBJ whole genome shotgun (WGS) entry which is preliminary data.</text>
</comment>
<protein>
    <recommendedName>
        <fullName evidence="6">Leucine-rich repeat protein</fullName>
    </recommendedName>
</protein>
<evidence type="ECO:0000313" key="5">
    <source>
        <dbReference type="Proteomes" id="UP000689195"/>
    </source>
</evidence>
<feature type="compositionally biased region" description="Polar residues" evidence="3">
    <location>
        <begin position="188"/>
        <end position="206"/>
    </location>
</feature>
<keyword evidence="2" id="KW-0677">Repeat</keyword>
<dbReference type="OrthoDB" id="271226at2759"/>
<dbReference type="InterPro" id="IPR045081">
    <property type="entry name" value="AN32"/>
</dbReference>